<dbReference type="SUPFAM" id="SSF63829">
    <property type="entry name" value="Calcium-dependent phosphotriesterase"/>
    <property type="match status" value="1"/>
</dbReference>
<comment type="caution">
    <text evidence="2">The sequence shown here is derived from an EMBL/GenBank/DDBJ whole genome shotgun (WGS) entry which is preliminary data.</text>
</comment>
<reference evidence="2 3" key="1">
    <citation type="submission" date="2020-08" db="EMBL/GenBank/DDBJ databases">
        <title>Genomic Encyclopedia of Type Strains, Phase IV (KMG-IV): sequencing the most valuable type-strain genomes for metagenomic binning, comparative biology and taxonomic classification.</title>
        <authorList>
            <person name="Goeker M."/>
        </authorList>
    </citation>
    <scope>NUCLEOTIDE SEQUENCE [LARGE SCALE GENOMIC DNA]</scope>
    <source>
        <strain evidence="2 3">DSM 26723</strain>
    </source>
</reference>
<evidence type="ECO:0000313" key="3">
    <source>
        <dbReference type="Proteomes" id="UP000588068"/>
    </source>
</evidence>
<name>A0A841HHG9_9GAMM</name>
<sequence>MNRTASVVIALMTVGGAASAGTLTGTIKDDAGKPVAGVIVRVTESVPNGNSEVVYSNAQGLFSLQTALNGKLEVRLRSPYLEDLKETLILGQSDAASRDYKMKRMTDPQQISDSLPAGYHFGQLPFETAPDSPFTKYQFQRDCLTCHALGNSLTRFPRTPEGWVGTIERMHRYLGNFDKELREKRAVILSKGLDGKPLKVRPVFPIDPEVFTAKVYEYPMPKSAQPHDAAVSPADGLVYTVDQASDLMAVTDLATRQTKYFPHPKESKPAQTVGTMSGSVVNGPHSLALGPDGKWYTTNTFTSRIGVFNPKTMQWEPSIEIGSKANYPHTIRFDKQGIAWFTISQSEQVGRLDPKTREVKVLDLPPVKSLGTAFVTVPYGIDVSPIDGTIWYTRLFGDKVGRIDPNTLQLKEYQSPVKGPRRMRFDKQGVLWLTGYSDGILARLKPKDFASAEGFTSELYPLPQFAKGYEPAPYALGVHPQTQDIWINENLTDRMFRFIPGEKRFVVYPMPLRGTYTRDFSFTADGRACTTNNPSPAAALEGGVQELFCIAP</sequence>
<dbReference type="Gene3D" id="1.10.760.10">
    <property type="entry name" value="Cytochrome c-like domain"/>
    <property type="match status" value="1"/>
</dbReference>
<dbReference type="InterPro" id="IPR015943">
    <property type="entry name" value="WD40/YVTN_repeat-like_dom_sf"/>
</dbReference>
<dbReference type="AlphaFoldDB" id="A0A841HHG9"/>
<organism evidence="2 3">
    <name type="scientific">Povalibacter uvarum</name>
    <dbReference type="NCBI Taxonomy" id="732238"/>
    <lineage>
        <taxon>Bacteria</taxon>
        <taxon>Pseudomonadati</taxon>
        <taxon>Pseudomonadota</taxon>
        <taxon>Gammaproteobacteria</taxon>
        <taxon>Steroidobacterales</taxon>
        <taxon>Steroidobacteraceae</taxon>
        <taxon>Povalibacter</taxon>
    </lineage>
</organism>
<dbReference type="InterPro" id="IPR008969">
    <property type="entry name" value="CarboxyPept-like_regulatory"/>
</dbReference>
<dbReference type="Pfam" id="PF24684">
    <property type="entry name" value="Vgb_lyase"/>
    <property type="match status" value="1"/>
</dbReference>
<keyword evidence="2" id="KW-0456">Lyase</keyword>
<gene>
    <name evidence="2" type="ORF">HNQ60_001253</name>
</gene>
<dbReference type="EMBL" id="JACHHZ010000001">
    <property type="protein sequence ID" value="MBB6092407.1"/>
    <property type="molecule type" value="Genomic_DNA"/>
</dbReference>
<dbReference type="GO" id="GO:0016829">
    <property type="term" value="F:lyase activity"/>
    <property type="evidence" value="ECO:0007669"/>
    <property type="project" value="UniProtKB-KW"/>
</dbReference>
<dbReference type="GO" id="GO:0020037">
    <property type="term" value="F:heme binding"/>
    <property type="evidence" value="ECO:0007669"/>
    <property type="project" value="InterPro"/>
</dbReference>
<dbReference type="SUPFAM" id="SSF49464">
    <property type="entry name" value="Carboxypeptidase regulatory domain-like"/>
    <property type="match status" value="1"/>
</dbReference>
<proteinExistence type="predicted"/>
<dbReference type="InterPro" id="IPR036909">
    <property type="entry name" value="Cyt_c-like_dom_sf"/>
</dbReference>
<dbReference type="PANTHER" id="PTHR40274:SF3">
    <property type="entry name" value="VIRGINIAMYCIN B LYASE"/>
    <property type="match status" value="1"/>
</dbReference>
<dbReference type="PANTHER" id="PTHR40274">
    <property type="entry name" value="VIRGINIAMYCIN B LYASE"/>
    <property type="match status" value="1"/>
</dbReference>
<dbReference type="Gene3D" id="2.130.10.10">
    <property type="entry name" value="YVTN repeat-like/Quinoprotein amine dehydrogenase"/>
    <property type="match status" value="1"/>
</dbReference>
<keyword evidence="1" id="KW-0732">Signal</keyword>
<dbReference type="GO" id="GO:0009055">
    <property type="term" value="F:electron transfer activity"/>
    <property type="evidence" value="ECO:0007669"/>
    <property type="project" value="InterPro"/>
</dbReference>
<feature type="signal peptide" evidence="1">
    <location>
        <begin position="1"/>
        <end position="20"/>
    </location>
</feature>
<evidence type="ECO:0000256" key="1">
    <source>
        <dbReference type="SAM" id="SignalP"/>
    </source>
</evidence>
<keyword evidence="3" id="KW-1185">Reference proteome</keyword>
<evidence type="ECO:0000313" key="2">
    <source>
        <dbReference type="EMBL" id="MBB6092407.1"/>
    </source>
</evidence>
<dbReference type="InterPro" id="IPR051344">
    <property type="entry name" value="Vgb"/>
</dbReference>
<protein>
    <submittedName>
        <fullName evidence="2">Streptogramin lyase</fullName>
    </submittedName>
</protein>
<dbReference type="RefSeq" id="WP_184330124.1">
    <property type="nucleotide sequence ID" value="NZ_JACHHZ010000001.1"/>
</dbReference>
<feature type="chain" id="PRO_5032753860" evidence="1">
    <location>
        <begin position="21"/>
        <end position="552"/>
    </location>
</feature>
<accession>A0A841HHG9</accession>
<dbReference type="Proteomes" id="UP000588068">
    <property type="component" value="Unassembled WGS sequence"/>
</dbReference>